<evidence type="ECO:0000313" key="3">
    <source>
        <dbReference type="EMBL" id="KAK2156974.1"/>
    </source>
</evidence>
<dbReference type="EMBL" id="JAODUP010000201">
    <property type="protein sequence ID" value="KAK2156974.1"/>
    <property type="molecule type" value="Genomic_DNA"/>
</dbReference>
<reference evidence="3" key="1">
    <citation type="journal article" date="2023" name="Mol. Biol. Evol.">
        <title>Third-Generation Sequencing Reveals the Adaptive Role of the Epigenome in Three Deep-Sea Polychaetes.</title>
        <authorList>
            <person name="Perez M."/>
            <person name="Aroh O."/>
            <person name="Sun Y."/>
            <person name="Lan Y."/>
            <person name="Juniper S.K."/>
            <person name="Young C.R."/>
            <person name="Angers B."/>
            <person name="Qian P.Y."/>
        </authorList>
    </citation>
    <scope>NUCLEOTIDE SEQUENCE</scope>
    <source>
        <strain evidence="3">P08H-3</strain>
    </source>
</reference>
<feature type="compositionally biased region" description="Acidic residues" evidence="1">
    <location>
        <begin position="238"/>
        <end position="249"/>
    </location>
</feature>
<proteinExistence type="predicted"/>
<feature type="region of interest" description="Disordered" evidence="1">
    <location>
        <begin position="226"/>
        <end position="272"/>
    </location>
</feature>
<dbReference type="GO" id="GO:0061564">
    <property type="term" value="P:axon development"/>
    <property type="evidence" value="ECO:0007669"/>
    <property type="project" value="TreeGrafter"/>
</dbReference>
<evidence type="ECO:0000259" key="2">
    <source>
        <dbReference type="PROSITE" id="PS50888"/>
    </source>
</evidence>
<evidence type="ECO:0000313" key="4">
    <source>
        <dbReference type="Proteomes" id="UP001208570"/>
    </source>
</evidence>
<dbReference type="GO" id="GO:0070888">
    <property type="term" value="F:E-box binding"/>
    <property type="evidence" value="ECO:0007669"/>
    <property type="project" value="TreeGrafter"/>
</dbReference>
<organism evidence="3 4">
    <name type="scientific">Paralvinella palmiformis</name>
    <dbReference type="NCBI Taxonomy" id="53620"/>
    <lineage>
        <taxon>Eukaryota</taxon>
        <taxon>Metazoa</taxon>
        <taxon>Spiralia</taxon>
        <taxon>Lophotrochozoa</taxon>
        <taxon>Annelida</taxon>
        <taxon>Polychaeta</taxon>
        <taxon>Sedentaria</taxon>
        <taxon>Canalipalpata</taxon>
        <taxon>Terebellida</taxon>
        <taxon>Terebelliformia</taxon>
        <taxon>Alvinellidae</taxon>
        <taxon>Paralvinella</taxon>
    </lineage>
</organism>
<dbReference type="PANTHER" id="PTHR19290">
    <property type="entry name" value="BASIC HELIX-LOOP-HELIX PROTEIN NEUROGENIN-RELATED"/>
    <property type="match status" value="1"/>
</dbReference>
<keyword evidence="4" id="KW-1185">Reference proteome</keyword>
<gene>
    <name evidence="3" type="ORF">LSH36_201g01022</name>
</gene>
<comment type="caution">
    <text evidence="3">The sequence shown here is derived from an EMBL/GenBank/DDBJ whole genome shotgun (WGS) entry which is preliminary data.</text>
</comment>
<dbReference type="GO" id="GO:0000981">
    <property type="term" value="F:DNA-binding transcription factor activity, RNA polymerase II-specific"/>
    <property type="evidence" value="ECO:0007669"/>
    <property type="project" value="TreeGrafter"/>
</dbReference>
<dbReference type="Proteomes" id="UP001208570">
    <property type="component" value="Unassembled WGS sequence"/>
</dbReference>
<dbReference type="GO" id="GO:0045944">
    <property type="term" value="P:positive regulation of transcription by RNA polymerase II"/>
    <property type="evidence" value="ECO:0007669"/>
    <property type="project" value="TreeGrafter"/>
</dbReference>
<sequence>MYLQVKVTTIYIDVPAGEGNDHLHAGEGKSFVYLWLKSTTTLQHWLKGMRHHRKRAMMSTESFDFDLDDLDDLEDLASDVADELLRDEQNWHVTITPRQRPVHDIKIQESPGSPSDSGSGSSVAEGPTNGSRKSTRACVVAGRRGSRRRKGLNARERNLRRLESNERERMRMHSLNDAFQELREVIPHVTIGRKLSKIETLTLAKNYIKALTNVICETRGEEPAYPLEDLANVKSADIEDDDDDDDDMDSNNNNNSSNDNNNGSHDDSPLTQ</sequence>
<dbReference type="CDD" id="cd19712">
    <property type="entry name" value="bHLH_TS_dimmed_like"/>
    <property type="match status" value="1"/>
</dbReference>
<feature type="region of interest" description="Disordered" evidence="1">
    <location>
        <begin position="95"/>
        <end position="152"/>
    </location>
</feature>
<dbReference type="GO" id="GO:0005634">
    <property type="term" value="C:nucleus"/>
    <property type="evidence" value="ECO:0007669"/>
    <property type="project" value="TreeGrafter"/>
</dbReference>
<dbReference type="InterPro" id="IPR050359">
    <property type="entry name" value="bHLH_transcription_factors"/>
</dbReference>
<dbReference type="Gene3D" id="4.10.280.10">
    <property type="entry name" value="Helix-loop-helix DNA-binding domain"/>
    <property type="match status" value="1"/>
</dbReference>
<dbReference type="InterPro" id="IPR036638">
    <property type="entry name" value="HLH_DNA-bd_sf"/>
</dbReference>
<dbReference type="GO" id="GO:0007423">
    <property type="term" value="P:sensory organ development"/>
    <property type="evidence" value="ECO:0007669"/>
    <property type="project" value="TreeGrafter"/>
</dbReference>
<feature type="domain" description="BHLH" evidence="2">
    <location>
        <begin position="159"/>
        <end position="211"/>
    </location>
</feature>
<protein>
    <recommendedName>
        <fullName evidence="2">BHLH domain-containing protein</fullName>
    </recommendedName>
</protein>
<accession>A0AAD9JPS0</accession>
<dbReference type="InterPro" id="IPR011598">
    <property type="entry name" value="bHLH_dom"/>
</dbReference>
<evidence type="ECO:0000256" key="1">
    <source>
        <dbReference type="SAM" id="MobiDB-lite"/>
    </source>
</evidence>
<dbReference type="SMART" id="SM00353">
    <property type="entry name" value="HLH"/>
    <property type="match status" value="1"/>
</dbReference>
<dbReference type="SUPFAM" id="SSF47459">
    <property type="entry name" value="HLH, helix-loop-helix DNA-binding domain"/>
    <property type="match status" value="1"/>
</dbReference>
<dbReference type="PROSITE" id="PS50888">
    <property type="entry name" value="BHLH"/>
    <property type="match status" value="1"/>
</dbReference>
<dbReference type="PANTHER" id="PTHR19290:SF167">
    <property type="entry name" value="PROTEIN DIMMED"/>
    <property type="match status" value="1"/>
</dbReference>
<dbReference type="Pfam" id="PF00010">
    <property type="entry name" value="HLH"/>
    <property type="match status" value="1"/>
</dbReference>
<dbReference type="GO" id="GO:0046983">
    <property type="term" value="F:protein dimerization activity"/>
    <property type="evidence" value="ECO:0007669"/>
    <property type="project" value="InterPro"/>
</dbReference>
<feature type="compositionally biased region" description="Low complexity" evidence="1">
    <location>
        <begin position="250"/>
        <end position="263"/>
    </location>
</feature>
<feature type="compositionally biased region" description="Low complexity" evidence="1">
    <location>
        <begin position="110"/>
        <end position="122"/>
    </location>
</feature>
<dbReference type="AlphaFoldDB" id="A0AAD9JPS0"/>
<name>A0AAD9JPS0_9ANNE</name>